<gene>
    <name evidence="1" type="ORF">GTW20_09360</name>
</gene>
<name>A0A7K2IRP6_9ACTN</name>
<protein>
    <submittedName>
        <fullName evidence="1">DUF742 domain-containing protein</fullName>
    </submittedName>
</protein>
<dbReference type="Pfam" id="PF05331">
    <property type="entry name" value="DUF742"/>
    <property type="match status" value="1"/>
</dbReference>
<comment type="caution">
    <text evidence="1">The sequence shown here is derived from an EMBL/GenBank/DDBJ whole genome shotgun (WGS) entry which is preliminary data.</text>
</comment>
<reference evidence="1 2" key="1">
    <citation type="journal article" date="2019" name="Nat. Commun.">
        <title>The antimicrobial potential of Streptomyces from insect microbiomes.</title>
        <authorList>
            <person name="Chevrette M.G."/>
            <person name="Carlson C.M."/>
            <person name="Ortega H.E."/>
            <person name="Thomas C."/>
            <person name="Ananiev G.E."/>
            <person name="Barns K.J."/>
            <person name="Book A.J."/>
            <person name="Cagnazzo J."/>
            <person name="Carlos C."/>
            <person name="Flanigan W."/>
            <person name="Grubbs K.J."/>
            <person name="Horn H.A."/>
            <person name="Hoffmann F.M."/>
            <person name="Klassen J.L."/>
            <person name="Knack J.J."/>
            <person name="Lewin G.R."/>
            <person name="McDonald B.R."/>
            <person name="Muller L."/>
            <person name="Melo W.G.P."/>
            <person name="Pinto-Tomas A.A."/>
            <person name="Schmitz A."/>
            <person name="Wendt-Pienkowski E."/>
            <person name="Wildman S."/>
            <person name="Zhao M."/>
            <person name="Zhang F."/>
            <person name="Bugni T.S."/>
            <person name="Andes D.R."/>
            <person name="Pupo M.T."/>
            <person name="Currie C.R."/>
        </authorList>
    </citation>
    <scope>NUCLEOTIDE SEQUENCE [LARGE SCALE GENOMIC DNA]</scope>
    <source>
        <strain evidence="1 2">SID5840</strain>
    </source>
</reference>
<dbReference type="Gene3D" id="1.10.10.10">
    <property type="entry name" value="Winged helix-like DNA-binding domain superfamily/Winged helix DNA-binding domain"/>
    <property type="match status" value="1"/>
</dbReference>
<dbReference type="Proteomes" id="UP000467124">
    <property type="component" value="Unassembled WGS sequence"/>
</dbReference>
<organism evidence="1 2">
    <name type="scientific">Nocardiopsis alba</name>
    <dbReference type="NCBI Taxonomy" id="53437"/>
    <lineage>
        <taxon>Bacteria</taxon>
        <taxon>Bacillati</taxon>
        <taxon>Actinomycetota</taxon>
        <taxon>Actinomycetes</taxon>
        <taxon>Streptosporangiales</taxon>
        <taxon>Nocardiopsidaceae</taxon>
        <taxon>Nocardiopsis</taxon>
    </lineage>
</organism>
<dbReference type="AlphaFoldDB" id="A0A7K2IRP6"/>
<dbReference type="EMBL" id="WWHY01000001">
    <property type="protein sequence ID" value="MYR32474.1"/>
    <property type="molecule type" value="Genomic_DNA"/>
</dbReference>
<dbReference type="SUPFAM" id="SSF46785">
    <property type="entry name" value="Winged helix' DNA-binding domain"/>
    <property type="match status" value="1"/>
</dbReference>
<dbReference type="RefSeq" id="WP_161110764.1">
    <property type="nucleotide sequence ID" value="NZ_WWHY01000001.1"/>
</dbReference>
<dbReference type="PANTHER" id="PTHR36221:SF1">
    <property type="entry name" value="DUF742 DOMAIN-CONTAINING PROTEIN"/>
    <property type="match status" value="1"/>
</dbReference>
<accession>A0A7K2IRP6</accession>
<dbReference type="PANTHER" id="PTHR36221">
    <property type="entry name" value="DUF742 DOMAIN-CONTAINING PROTEIN"/>
    <property type="match status" value="1"/>
</dbReference>
<sequence length="122" mass="12930">MIDPDVPDGLFMVVGGRSGTTLRLDPFALVVTERADTSGLSLEQADIVRICDRPIAPAELGARLGIPLGAVTILLADLIDQGYIAIRSADRPAKRAASGFASPADDRRLLEKLRVGLINLPV</sequence>
<dbReference type="InterPro" id="IPR036388">
    <property type="entry name" value="WH-like_DNA-bd_sf"/>
</dbReference>
<evidence type="ECO:0000313" key="2">
    <source>
        <dbReference type="Proteomes" id="UP000467124"/>
    </source>
</evidence>
<proteinExistence type="predicted"/>
<dbReference type="InterPro" id="IPR036390">
    <property type="entry name" value="WH_DNA-bd_sf"/>
</dbReference>
<dbReference type="InterPro" id="IPR007995">
    <property type="entry name" value="DUF742"/>
</dbReference>
<evidence type="ECO:0000313" key="1">
    <source>
        <dbReference type="EMBL" id="MYR32474.1"/>
    </source>
</evidence>